<evidence type="ECO:0000313" key="3">
    <source>
        <dbReference type="Proteomes" id="UP000826656"/>
    </source>
</evidence>
<evidence type="ECO:0000256" key="1">
    <source>
        <dbReference type="SAM" id="MobiDB-lite"/>
    </source>
</evidence>
<sequence length="111" mass="12536">WRPFGSSRPIYGKSGGMVVPTPSYHACLWKQFVLVFWHSPYSSQSSFAEMPFKKIFSRIRTRPTILDLDNLGADGDSPIDSTDLDLEAPAHRHRHRDANSYAAIKARLSDS</sequence>
<dbReference type="EMBL" id="JAIVGD010000001">
    <property type="protein sequence ID" value="KAH0784219.1"/>
    <property type="molecule type" value="Genomic_DNA"/>
</dbReference>
<comment type="caution">
    <text evidence="2">The sequence shown here is derived from an EMBL/GenBank/DDBJ whole genome shotgun (WGS) entry which is preliminary data.</text>
</comment>
<accession>A0ABQ7WU12</accession>
<feature type="non-terminal residue" evidence="2">
    <location>
        <position position="1"/>
    </location>
</feature>
<name>A0ABQ7WU12_SOLTU</name>
<feature type="region of interest" description="Disordered" evidence="1">
    <location>
        <begin position="73"/>
        <end position="98"/>
    </location>
</feature>
<protein>
    <submittedName>
        <fullName evidence="2">Uncharacterized protein</fullName>
    </submittedName>
</protein>
<gene>
    <name evidence="2" type="ORF">KY290_003817</name>
</gene>
<keyword evidence="3" id="KW-1185">Reference proteome</keyword>
<dbReference type="Proteomes" id="UP000826656">
    <property type="component" value="Unassembled WGS sequence"/>
</dbReference>
<reference evidence="2 3" key="1">
    <citation type="journal article" date="2021" name="bioRxiv">
        <title>Chromosome-scale and haplotype-resolved genome assembly of a tetraploid potato cultivar.</title>
        <authorList>
            <person name="Sun H."/>
            <person name="Jiao W.-B."/>
            <person name="Krause K."/>
            <person name="Campoy J.A."/>
            <person name="Goel M."/>
            <person name="Folz-Donahue K."/>
            <person name="Kukat C."/>
            <person name="Huettel B."/>
            <person name="Schneeberger K."/>
        </authorList>
    </citation>
    <scope>NUCLEOTIDE SEQUENCE [LARGE SCALE GENOMIC DNA]</scope>
    <source>
        <strain evidence="2">SolTubOtavaFocal</strain>
        <tissue evidence="2">Leaves</tissue>
    </source>
</reference>
<evidence type="ECO:0000313" key="2">
    <source>
        <dbReference type="EMBL" id="KAH0784219.1"/>
    </source>
</evidence>
<organism evidence="2 3">
    <name type="scientific">Solanum tuberosum</name>
    <name type="common">Potato</name>
    <dbReference type="NCBI Taxonomy" id="4113"/>
    <lineage>
        <taxon>Eukaryota</taxon>
        <taxon>Viridiplantae</taxon>
        <taxon>Streptophyta</taxon>
        <taxon>Embryophyta</taxon>
        <taxon>Tracheophyta</taxon>
        <taxon>Spermatophyta</taxon>
        <taxon>Magnoliopsida</taxon>
        <taxon>eudicotyledons</taxon>
        <taxon>Gunneridae</taxon>
        <taxon>Pentapetalae</taxon>
        <taxon>asterids</taxon>
        <taxon>lamiids</taxon>
        <taxon>Solanales</taxon>
        <taxon>Solanaceae</taxon>
        <taxon>Solanoideae</taxon>
        <taxon>Solaneae</taxon>
        <taxon>Solanum</taxon>
    </lineage>
</organism>
<proteinExistence type="predicted"/>